<gene>
    <name evidence="3" type="ORF">ENR23_08545</name>
</gene>
<sequence>MAEIVQVSLRGARKEFFLNSRNLWLRVRDRVIVQSDHGEAMGTVFLKDPALIELKRPGPVTREIIRRAEEEDLDQEDRNRQLEAEAFEHCRERIAARDLKMDLSDVEVAFNRHRITFYFSADQRVDFRELVKDLASRFRCRIELRQIGVRDQARRLDGCGPCGRAFCCSTWLKDFHPVTLKMAREQQLSLNPTKISGACGRLMCCLSYELAQYRDSAAKLPPPGTVLKTGQGPMRVTRTETYSETVWVRDDEGGEHRIRLTELPPGPYHQCGDCTCGKRAQGAGGEGAAAGEAPEAGEGRGGAPSAAGERGGESGGGAGGAPPRGERPDGPGPPPGERAPGARPRGDRPYGGRGRGARPDAGRRPERGPAEGNARRGGDPRGPAGGGRPDRPRDGRPPREERRPDHERRGGAPPPEEGSDT</sequence>
<organism evidence="3">
    <name type="scientific">Eiseniibacteriota bacterium</name>
    <dbReference type="NCBI Taxonomy" id="2212470"/>
    <lineage>
        <taxon>Bacteria</taxon>
        <taxon>Candidatus Eiseniibacteriota</taxon>
    </lineage>
</organism>
<dbReference type="GO" id="GO:0005737">
    <property type="term" value="C:cytoplasm"/>
    <property type="evidence" value="ECO:0007669"/>
    <property type="project" value="TreeGrafter"/>
</dbReference>
<dbReference type="PANTHER" id="PTHR43830">
    <property type="entry name" value="PROTEIN PSP1"/>
    <property type="match status" value="1"/>
</dbReference>
<feature type="domain" description="PSP1 C-terminal" evidence="2">
    <location>
        <begin position="62"/>
        <end position="147"/>
    </location>
</feature>
<dbReference type="EMBL" id="DSQF01000018">
    <property type="protein sequence ID" value="HGZ43459.1"/>
    <property type="molecule type" value="Genomic_DNA"/>
</dbReference>
<feature type="compositionally biased region" description="Gly residues" evidence="1">
    <location>
        <begin position="313"/>
        <end position="322"/>
    </location>
</feature>
<dbReference type="InterPro" id="IPR047767">
    <property type="entry name" value="PSP1-like"/>
</dbReference>
<feature type="compositionally biased region" description="Basic and acidic residues" evidence="1">
    <location>
        <begin position="357"/>
        <end position="379"/>
    </location>
</feature>
<name>A0A832I4I8_UNCEI</name>
<dbReference type="NCBIfam" id="NF041131">
    <property type="entry name" value="RicT_YaaT_fam"/>
    <property type="match status" value="1"/>
</dbReference>
<comment type="caution">
    <text evidence="3">The sequence shown here is derived from an EMBL/GenBank/DDBJ whole genome shotgun (WGS) entry which is preliminary data.</text>
</comment>
<proteinExistence type="predicted"/>
<dbReference type="InterPro" id="IPR007557">
    <property type="entry name" value="PSP1_C"/>
</dbReference>
<reference evidence="3" key="1">
    <citation type="journal article" date="2020" name="mSystems">
        <title>Genome- and Community-Level Interaction Insights into Carbon Utilization and Element Cycling Functions of Hydrothermarchaeota in Hydrothermal Sediment.</title>
        <authorList>
            <person name="Zhou Z."/>
            <person name="Liu Y."/>
            <person name="Xu W."/>
            <person name="Pan J."/>
            <person name="Luo Z.H."/>
            <person name="Li M."/>
        </authorList>
    </citation>
    <scope>NUCLEOTIDE SEQUENCE [LARGE SCALE GENOMIC DNA]</scope>
    <source>
        <strain evidence="3">SpSt-381</strain>
    </source>
</reference>
<dbReference type="Pfam" id="PF04468">
    <property type="entry name" value="PSP1"/>
    <property type="match status" value="1"/>
</dbReference>
<evidence type="ECO:0000313" key="3">
    <source>
        <dbReference type="EMBL" id="HGZ43459.1"/>
    </source>
</evidence>
<protein>
    <recommendedName>
        <fullName evidence="2">PSP1 C-terminal domain-containing protein</fullName>
    </recommendedName>
</protein>
<feature type="compositionally biased region" description="Pro residues" evidence="1">
    <location>
        <begin position="412"/>
        <end position="421"/>
    </location>
</feature>
<feature type="compositionally biased region" description="Basic and acidic residues" evidence="1">
    <location>
        <begin position="388"/>
        <end position="410"/>
    </location>
</feature>
<evidence type="ECO:0000259" key="2">
    <source>
        <dbReference type="PROSITE" id="PS51411"/>
    </source>
</evidence>
<evidence type="ECO:0000256" key="1">
    <source>
        <dbReference type="SAM" id="MobiDB-lite"/>
    </source>
</evidence>
<dbReference type="PANTHER" id="PTHR43830:SF3">
    <property type="entry name" value="PROTEIN PSP1"/>
    <property type="match status" value="1"/>
</dbReference>
<feature type="region of interest" description="Disordered" evidence="1">
    <location>
        <begin position="280"/>
        <end position="421"/>
    </location>
</feature>
<dbReference type="AlphaFoldDB" id="A0A832I4I8"/>
<dbReference type="PROSITE" id="PS51411">
    <property type="entry name" value="PSP1_C"/>
    <property type="match status" value="1"/>
</dbReference>
<accession>A0A832I4I8</accession>